<evidence type="ECO:0000259" key="4">
    <source>
        <dbReference type="Pfam" id="PF03462"/>
    </source>
</evidence>
<comment type="similarity">
    <text evidence="1">Belongs to the prokaryotic/mitochondrial release factor family.</text>
</comment>
<reference evidence="5" key="1">
    <citation type="journal article" date="2014" name="Front. Microbiol.">
        <title>High frequency of phylogenetically diverse reductive dehalogenase-homologous genes in deep subseafloor sedimentary metagenomes.</title>
        <authorList>
            <person name="Kawai M."/>
            <person name="Futagami T."/>
            <person name="Toyoda A."/>
            <person name="Takaki Y."/>
            <person name="Nishi S."/>
            <person name="Hori S."/>
            <person name="Arai W."/>
            <person name="Tsubouchi T."/>
            <person name="Morono Y."/>
            <person name="Uchiyama I."/>
            <person name="Ito T."/>
            <person name="Fujiyama A."/>
            <person name="Inagaki F."/>
            <person name="Takami H."/>
        </authorList>
    </citation>
    <scope>NUCLEOTIDE SEQUENCE</scope>
    <source>
        <strain evidence="5">Expedition CK06-06</strain>
    </source>
</reference>
<feature type="non-terminal residue" evidence="5">
    <location>
        <position position="1"/>
    </location>
</feature>
<proteinExistence type="inferred from homology"/>
<sequence>TGEEAGIKNVTFTVTGKNAYGLLKSEKGIHRLVRISPFDSSKRRHTSFASVDVIPLLDKDIDIKISKEDLKIETFKSSGAGGQHVNVTDSAVRITHLPTNIVVNCQNERSQILNRQTAIQILKSRLFELEQKKNIEEINRVRGEKKEIEWGNQIRSYILQPYQLIKDHRTGIEIGDVQSVLDGNIDSLIRGFLEKKLSRG</sequence>
<dbReference type="InterPro" id="IPR045853">
    <property type="entry name" value="Pep_chain_release_fac_I_sf"/>
</dbReference>
<accession>X1PYX3</accession>
<dbReference type="Gene3D" id="3.30.160.20">
    <property type="match status" value="1"/>
</dbReference>
<dbReference type="Pfam" id="PF03462">
    <property type="entry name" value="PCRF"/>
    <property type="match status" value="1"/>
</dbReference>
<dbReference type="PANTHER" id="PTHR43116">
    <property type="entry name" value="PEPTIDE CHAIN RELEASE FACTOR 2"/>
    <property type="match status" value="1"/>
</dbReference>
<evidence type="ECO:0000259" key="3">
    <source>
        <dbReference type="Pfam" id="PF00472"/>
    </source>
</evidence>
<dbReference type="InterPro" id="IPR005139">
    <property type="entry name" value="PCRF"/>
</dbReference>
<name>X1PYX3_9ZZZZ</name>
<dbReference type="AlphaFoldDB" id="X1PYX3"/>
<protein>
    <recommendedName>
        <fullName evidence="6">Prokaryotic-type class I peptide chain release factors domain-containing protein</fullName>
    </recommendedName>
</protein>
<dbReference type="GO" id="GO:0003747">
    <property type="term" value="F:translation release factor activity"/>
    <property type="evidence" value="ECO:0007669"/>
    <property type="project" value="InterPro"/>
</dbReference>
<gene>
    <name evidence="5" type="ORF">S12H4_10155</name>
</gene>
<evidence type="ECO:0000256" key="2">
    <source>
        <dbReference type="ARBA" id="ARBA00022917"/>
    </source>
</evidence>
<dbReference type="InterPro" id="IPR000352">
    <property type="entry name" value="Pep_chain_release_fac_I"/>
</dbReference>
<keyword evidence="2" id="KW-0648">Protein biosynthesis</keyword>
<organism evidence="5">
    <name type="scientific">marine sediment metagenome</name>
    <dbReference type="NCBI Taxonomy" id="412755"/>
    <lineage>
        <taxon>unclassified sequences</taxon>
        <taxon>metagenomes</taxon>
        <taxon>ecological metagenomes</taxon>
    </lineage>
</organism>
<dbReference type="Gene3D" id="3.30.70.1660">
    <property type="match status" value="1"/>
</dbReference>
<dbReference type="Pfam" id="PF00472">
    <property type="entry name" value="RF-1"/>
    <property type="match status" value="1"/>
</dbReference>
<dbReference type="PANTHER" id="PTHR43116:SF3">
    <property type="entry name" value="CLASS I PEPTIDE CHAIN RELEASE FACTOR"/>
    <property type="match status" value="1"/>
</dbReference>
<evidence type="ECO:0008006" key="6">
    <source>
        <dbReference type="Google" id="ProtNLM"/>
    </source>
</evidence>
<feature type="domain" description="Prokaryotic-type class I peptide chain release factors" evidence="3">
    <location>
        <begin position="60"/>
        <end position="169"/>
    </location>
</feature>
<comment type="caution">
    <text evidence="5">The sequence shown here is derived from an EMBL/GenBank/DDBJ whole genome shotgun (WGS) entry which is preliminary data.</text>
</comment>
<feature type="domain" description="Peptide chain release factor" evidence="4">
    <location>
        <begin position="3"/>
        <end position="51"/>
    </location>
</feature>
<dbReference type="FunFam" id="3.30.160.20:FF:000004">
    <property type="entry name" value="Peptide chain release factor 1"/>
    <property type="match status" value="1"/>
</dbReference>
<evidence type="ECO:0000256" key="1">
    <source>
        <dbReference type="ARBA" id="ARBA00010835"/>
    </source>
</evidence>
<dbReference type="EMBL" id="BARW01004280">
    <property type="protein sequence ID" value="GAI61462.1"/>
    <property type="molecule type" value="Genomic_DNA"/>
</dbReference>
<evidence type="ECO:0000313" key="5">
    <source>
        <dbReference type="EMBL" id="GAI61462.1"/>
    </source>
</evidence>
<dbReference type="SUPFAM" id="SSF75620">
    <property type="entry name" value="Release factor"/>
    <property type="match status" value="1"/>
</dbReference>
<dbReference type="GO" id="GO:0005737">
    <property type="term" value="C:cytoplasm"/>
    <property type="evidence" value="ECO:0007669"/>
    <property type="project" value="UniProtKB-ARBA"/>
</dbReference>